<dbReference type="GO" id="GO:0005777">
    <property type="term" value="C:peroxisome"/>
    <property type="evidence" value="ECO:0007669"/>
    <property type="project" value="UniProtKB-SubCell"/>
</dbReference>
<evidence type="ECO:0000259" key="14">
    <source>
        <dbReference type="Pfam" id="PF14749"/>
    </source>
</evidence>
<proteinExistence type="inferred from homology"/>
<keyword evidence="9" id="KW-0443">Lipid metabolism</keyword>
<evidence type="ECO:0000256" key="3">
    <source>
        <dbReference type="ARBA" id="ARBA00004846"/>
    </source>
</evidence>
<evidence type="ECO:0000256" key="2">
    <source>
        <dbReference type="ARBA" id="ARBA00004275"/>
    </source>
</evidence>
<dbReference type="GO" id="GO:0071949">
    <property type="term" value="F:FAD binding"/>
    <property type="evidence" value="ECO:0007669"/>
    <property type="project" value="InterPro"/>
</dbReference>
<dbReference type="FunFam" id="1.20.140.10:FF:000005">
    <property type="entry name" value="Acyl-coenzyme A oxidase"/>
    <property type="match status" value="1"/>
</dbReference>
<keyword evidence="6" id="KW-0274">FAD</keyword>
<dbReference type="InterPro" id="IPR037069">
    <property type="entry name" value="AcylCoA_DH/ox_N_sf"/>
</dbReference>
<evidence type="ECO:0000256" key="4">
    <source>
        <dbReference type="ARBA" id="ARBA00006288"/>
    </source>
</evidence>
<organism evidence="16 17">
    <name type="scientific">Spodoptera exigua</name>
    <name type="common">Beet armyworm</name>
    <name type="synonym">Noctua fulgens</name>
    <dbReference type="NCBI Taxonomy" id="7107"/>
    <lineage>
        <taxon>Eukaryota</taxon>
        <taxon>Metazoa</taxon>
        <taxon>Ecdysozoa</taxon>
        <taxon>Arthropoda</taxon>
        <taxon>Hexapoda</taxon>
        <taxon>Insecta</taxon>
        <taxon>Pterygota</taxon>
        <taxon>Neoptera</taxon>
        <taxon>Endopterygota</taxon>
        <taxon>Lepidoptera</taxon>
        <taxon>Glossata</taxon>
        <taxon>Ditrysia</taxon>
        <taxon>Noctuoidea</taxon>
        <taxon>Noctuidae</taxon>
        <taxon>Amphipyrinae</taxon>
        <taxon>Spodoptera</taxon>
    </lineage>
</organism>
<keyword evidence="7" id="KW-0276">Fatty acid metabolism</keyword>
<feature type="domain" description="Acyl-coenzyme A oxidase N-terminal" evidence="14">
    <location>
        <begin position="240"/>
        <end position="331"/>
    </location>
</feature>
<evidence type="ECO:0000256" key="12">
    <source>
        <dbReference type="SAM" id="MobiDB-lite"/>
    </source>
</evidence>
<dbReference type="GO" id="GO:0033540">
    <property type="term" value="P:fatty acid beta-oxidation using acyl-CoA oxidase"/>
    <property type="evidence" value="ECO:0007669"/>
    <property type="project" value="TreeGrafter"/>
</dbReference>
<evidence type="ECO:0000256" key="6">
    <source>
        <dbReference type="ARBA" id="ARBA00022827"/>
    </source>
</evidence>
<keyword evidence="10" id="KW-0576">Peroxisome</keyword>
<dbReference type="InterPro" id="IPR029320">
    <property type="entry name" value="Acyl-CoA_ox_N"/>
</dbReference>
<dbReference type="GO" id="GO:0005504">
    <property type="term" value="F:fatty acid binding"/>
    <property type="evidence" value="ECO:0007669"/>
    <property type="project" value="TreeGrafter"/>
</dbReference>
<dbReference type="Proteomes" id="UP000814243">
    <property type="component" value="Unassembled WGS sequence"/>
</dbReference>
<dbReference type="GO" id="GO:0055088">
    <property type="term" value="P:lipid homeostasis"/>
    <property type="evidence" value="ECO:0007669"/>
    <property type="project" value="TreeGrafter"/>
</dbReference>
<accession>A0A922MBN7</accession>
<evidence type="ECO:0000256" key="5">
    <source>
        <dbReference type="ARBA" id="ARBA00022630"/>
    </source>
</evidence>
<dbReference type="InterPro" id="IPR012258">
    <property type="entry name" value="Acyl-CoA_oxidase"/>
</dbReference>
<keyword evidence="8" id="KW-0560">Oxidoreductase</keyword>
<dbReference type="SUPFAM" id="SSF47203">
    <property type="entry name" value="Acyl-CoA dehydrogenase C-terminal domain-like"/>
    <property type="match status" value="1"/>
</dbReference>
<feature type="region of interest" description="Disordered" evidence="12">
    <location>
        <begin position="745"/>
        <end position="816"/>
    </location>
</feature>
<evidence type="ECO:0000259" key="13">
    <source>
        <dbReference type="Pfam" id="PF01756"/>
    </source>
</evidence>
<dbReference type="FunFam" id="2.40.110.10:FF:000003">
    <property type="entry name" value="Acyl-coenzyme A oxidase"/>
    <property type="match status" value="1"/>
</dbReference>
<evidence type="ECO:0000256" key="10">
    <source>
        <dbReference type="ARBA" id="ARBA00023140"/>
    </source>
</evidence>
<dbReference type="GO" id="GO:0003997">
    <property type="term" value="F:acyl-CoA oxidase activity"/>
    <property type="evidence" value="ECO:0007669"/>
    <property type="project" value="InterPro"/>
</dbReference>
<feature type="domain" description="Acyl-CoA oxidase C-alpha1" evidence="15">
    <location>
        <begin position="474"/>
        <end position="635"/>
    </location>
</feature>
<feature type="coiled-coil region" evidence="11">
    <location>
        <begin position="40"/>
        <end position="95"/>
    </location>
</feature>
<comment type="pathway">
    <text evidence="3">Lipid metabolism; peroxisomal fatty acid beta-oxidation.</text>
</comment>
<feature type="compositionally biased region" description="Low complexity" evidence="12">
    <location>
        <begin position="788"/>
        <end position="800"/>
    </location>
</feature>
<dbReference type="Pfam" id="PF01756">
    <property type="entry name" value="ACOX"/>
    <property type="match status" value="1"/>
</dbReference>
<evidence type="ECO:0000313" key="17">
    <source>
        <dbReference type="Proteomes" id="UP000814243"/>
    </source>
</evidence>
<dbReference type="InterPro" id="IPR036250">
    <property type="entry name" value="AcylCo_DH-like_C"/>
</dbReference>
<evidence type="ECO:0000256" key="9">
    <source>
        <dbReference type="ARBA" id="ARBA00023098"/>
    </source>
</evidence>
<dbReference type="Gene3D" id="1.10.540.10">
    <property type="entry name" value="Acyl-CoA dehydrogenase/oxidase, N-terminal domain"/>
    <property type="match status" value="1"/>
</dbReference>
<gene>
    <name evidence="16" type="ORF">HF086_013215</name>
</gene>
<evidence type="ECO:0000256" key="8">
    <source>
        <dbReference type="ARBA" id="ARBA00023002"/>
    </source>
</evidence>
<dbReference type="Pfam" id="PF22924">
    <property type="entry name" value="ACOX_C_alpha1"/>
    <property type="match status" value="1"/>
</dbReference>
<evidence type="ECO:0000256" key="11">
    <source>
        <dbReference type="SAM" id="Coils"/>
    </source>
</evidence>
<dbReference type="AlphaFoldDB" id="A0A922MBN7"/>
<protein>
    <recommendedName>
        <fullName evidence="18">Acyl-coenzyme A oxidase</fullName>
    </recommendedName>
</protein>
<reference evidence="16" key="1">
    <citation type="journal article" date="2021" name="G3 (Bethesda)">
        <title>Genome and transcriptome analysis of the beet armyworm Spodoptera exigua reveals targets for pest control. .</title>
        <authorList>
            <person name="Simon S."/>
            <person name="Breeschoten T."/>
            <person name="Jansen H.J."/>
            <person name="Dirks R.P."/>
            <person name="Schranz M.E."/>
            <person name="Ros V.I.D."/>
        </authorList>
    </citation>
    <scope>NUCLEOTIDE SEQUENCE</scope>
    <source>
        <strain evidence="16">TB_SE_WUR_2020</strain>
    </source>
</reference>
<evidence type="ECO:0000256" key="1">
    <source>
        <dbReference type="ARBA" id="ARBA00001974"/>
    </source>
</evidence>
<evidence type="ECO:0000313" key="16">
    <source>
        <dbReference type="EMBL" id="KAH9633538.1"/>
    </source>
</evidence>
<dbReference type="PANTHER" id="PTHR10909">
    <property type="entry name" value="ELECTRON TRANSPORT OXIDOREDUCTASE"/>
    <property type="match status" value="1"/>
</dbReference>
<dbReference type="Pfam" id="PF14749">
    <property type="entry name" value="Acyl-CoA_ox_N"/>
    <property type="match status" value="1"/>
</dbReference>
<dbReference type="PANTHER" id="PTHR10909:SF250">
    <property type="entry name" value="PEROXISOMAL ACYL-COENZYME A OXIDASE 1"/>
    <property type="match status" value="1"/>
</dbReference>
<comment type="similarity">
    <text evidence="4">Belongs to the acyl-CoA oxidase family.</text>
</comment>
<feature type="domain" description="Acyl-CoA oxidase C-terminal" evidence="13">
    <location>
        <begin position="669"/>
        <end position="719"/>
    </location>
</feature>
<evidence type="ECO:0000259" key="15">
    <source>
        <dbReference type="Pfam" id="PF22924"/>
    </source>
</evidence>
<dbReference type="EMBL" id="JACEFF010000654">
    <property type="protein sequence ID" value="KAH9633538.1"/>
    <property type="molecule type" value="Genomic_DNA"/>
</dbReference>
<dbReference type="SUPFAM" id="SSF56645">
    <property type="entry name" value="Acyl-CoA dehydrogenase NM domain-like"/>
    <property type="match status" value="1"/>
</dbReference>
<comment type="caution">
    <text evidence="16">The sequence shown here is derived from an EMBL/GenBank/DDBJ whole genome shotgun (WGS) entry which is preliminary data.</text>
</comment>
<dbReference type="InterPro" id="IPR009100">
    <property type="entry name" value="AcylCoA_DH/oxidase_NM_dom_sf"/>
</dbReference>
<keyword evidence="5" id="KW-0285">Flavoprotein</keyword>
<name>A0A922MBN7_SPOEX</name>
<keyword evidence="11" id="KW-0175">Coiled coil</keyword>
<comment type="subcellular location">
    <subcellularLocation>
        <location evidence="2">Peroxisome</location>
    </subcellularLocation>
</comment>
<dbReference type="InterPro" id="IPR046373">
    <property type="entry name" value="Acyl-CoA_Oxase/DH_mid-dom_sf"/>
</dbReference>
<sequence length="823" mass="91375">MAEPKVCEDLLRERRKCTFDVTELTNLIDGGAQGTEERHYVELKQQNLAIKKTNEEIEKAVTFISKQYDDILKDVDLLKKENQAQKDYIQNLELKIQDCQHRSRPSSIEIRNVPAINNETVSDISSIITKVGSAVGMPLDAARIRDTYRLPVGDINLDIAQDNKSVFTLEYLDLLAEHGLHPGHTFPTHGSTCLDHVNIRTTLLTKILVLESTVTDHYATLFSVARKNLVLNTEGLSTKNEVPEEYLSHKERYEYAVKKACILYEVLKEYAAKHNTMDAFKPTNKYRVTFGVVKDISPFMLHMGMFVPTILNQSDPEQMAEWLPQAMSMGILGTYAQTELGHGTFLRGLETTATYDPATEEFVLHTPTLTAYKWWPGGLAHTANHCIVVAQLYSKGVCYGVHPFFVQIRDTETHMPLPGVKVGEIGPKMGFQTANNGFLGFDHYRIPRRSMLMKNAQILKDGTYVKSKNDKLTYGTMVFVRVLIVTDVAYELSRAATIAVRYSAVRHQSQPKPGQPEPQILDYVTQQHKLFIGVATSHVFRVTGCWLWDSYSQVIADVGKGNMDQLPELHALACCLKAVCSRDATARVEEFRLACGGHGFMASSNLPIINGIVAATITYEGEYTVLMLQTARFLVKAWKQATLGNAMTPTVSYLVRFVNNDRVRWENSPEGIVSGFLAIAAGKTKAACESLQEYERSGMDYEDAWNSASVQLVNASEVCSLSRHFMRSIVAGTVTSCSPVVSESGQSAAADGRTVPHLLGSGKTGRSPIDPKLYPGCVRRPRIRAPDGGSAEESSERGASQPELPQVPQASDDESQTVIFCNI</sequence>
<comment type="cofactor">
    <cofactor evidence="1">
        <name>FAD</name>
        <dbReference type="ChEBI" id="CHEBI:57692"/>
    </cofactor>
</comment>
<dbReference type="InterPro" id="IPR055060">
    <property type="entry name" value="ACOX_C_alpha1"/>
</dbReference>
<dbReference type="Gene3D" id="1.20.140.10">
    <property type="entry name" value="Butyryl-CoA Dehydrogenase, subunit A, domain 3"/>
    <property type="match status" value="2"/>
</dbReference>
<evidence type="ECO:0000256" key="7">
    <source>
        <dbReference type="ARBA" id="ARBA00022832"/>
    </source>
</evidence>
<dbReference type="Gene3D" id="2.40.110.10">
    <property type="entry name" value="Butyryl-CoA Dehydrogenase, subunit A, domain 2"/>
    <property type="match status" value="1"/>
</dbReference>
<evidence type="ECO:0008006" key="18">
    <source>
        <dbReference type="Google" id="ProtNLM"/>
    </source>
</evidence>
<dbReference type="InterPro" id="IPR002655">
    <property type="entry name" value="Acyl-CoA_oxidase_C"/>
</dbReference>